<dbReference type="GO" id="GO:0016853">
    <property type="term" value="F:isomerase activity"/>
    <property type="evidence" value="ECO:0007669"/>
    <property type="project" value="UniProtKB-KW"/>
</dbReference>
<dbReference type="InterPro" id="IPR050312">
    <property type="entry name" value="IolE/XylAMocC-like"/>
</dbReference>
<keyword evidence="3" id="KW-1185">Reference proteome</keyword>
<dbReference type="OrthoDB" id="9798407at2"/>
<name>A0A1J6WG52_9BACI</name>
<feature type="domain" description="Xylose isomerase-like TIM barrel" evidence="1">
    <location>
        <begin position="26"/>
        <end position="249"/>
    </location>
</feature>
<comment type="caution">
    <text evidence="2">The sequence shown here is derived from an EMBL/GenBank/DDBJ whole genome shotgun (WGS) entry which is preliminary data.</text>
</comment>
<evidence type="ECO:0000259" key="1">
    <source>
        <dbReference type="Pfam" id="PF01261"/>
    </source>
</evidence>
<evidence type="ECO:0000313" key="2">
    <source>
        <dbReference type="EMBL" id="OIU66991.1"/>
    </source>
</evidence>
<gene>
    <name evidence="2" type="ORF">BHE18_13905</name>
</gene>
<dbReference type="InterPro" id="IPR036237">
    <property type="entry name" value="Xyl_isomerase-like_sf"/>
</dbReference>
<keyword evidence="2" id="KW-0413">Isomerase</keyword>
<dbReference type="PANTHER" id="PTHR12110">
    <property type="entry name" value="HYDROXYPYRUVATE ISOMERASE"/>
    <property type="match status" value="1"/>
</dbReference>
<dbReference type="RefSeq" id="WP_071620540.1">
    <property type="nucleotide sequence ID" value="NZ_MINN01000150.1"/>
</dbReference>
<dbReference type="InterPro" id="IPR013022">
    <property type="entry name" value="Xyl_isomerase-like_TIM-brl"/>
</dbReference>
<sequence length="249" mass="28111">MKHIPIALQMYTLRNEAEQDFTGTLKKVSGLGYEGVELAGYGGLEARKLKEVLDHLGLKAASSHIPLAELRDETEKVIDDQKVLGSRYAVCPYLAPEERTENDYIRLINDLNEIGEKCAGEGIALCYHNHDFELTSLSDGRSALETIFEETNPEWVKAEFDIFWLTFAGEKPAEWLERYKHRSPLVHLKDMTTDGERFFGELGAGGVDLESVLSFGNGSGTVDWWIVEQDECRNPPLQSVKRSLEFLKK</sequence>
<dbReference type="AlphaFoldDB" id="A0A1J6WG52"/>
<dbReference type="Proteomes" id="UP000182062">
    <property type="component" value="Unassembled WGS sequence"/>
</dbReference>
<dbReference type="EMBL" id="MINN01000150">
    <property type="protein sequence ID" value="OIU66991.1"/>
    <property type="molecule type" value="Genomic_DNA"/>
</dbReference>
<proteinExistence type="predicted"/>
<organism evidence="2 3">
    <name type="scientific">Rossellomorea aquimaris</name>
    <dbReference type="NCBI Taxonomy" id="189382"/>
    <lineage>
        <taxon>Bacteria</taxon>
        <taxon>Bacillati</taxon>
        <taxon>Bacillota</taxon>
        <taxon>Bacilli</taxon>
        <taxon>Bacillales</taxon>
        <taxon>Bacillaceae</taxon>
        <taxon>Rossellomorea</taxon>
    </lineage>
</organism>
<protein>
    <submittedName>
        <fullName evidence="2">Xylose isomerase</fullName>
    </submittedName>
</protein>
<dbReference type="Gene3D" id="3.20.20.150">
    <property type="entry name" value="Divalent-metal-dependent TIM barrel enzymes"/>
    <property type="match status" value="1"/>
</dbReference>
<dbReference type="PANTHER" id="PTHR12110:SF41">
    <property type="entry name" value="INOSOSE DEHYDRATASE"/>
    <property type="match status" value="1"/>
</dbReference>
<evidence type="ECO:0000313" key="3">
    <source>
        <dbReference type="Proteomes" id="UP000182062"/>
    </source>
</evidence>
<accession>A0A1J6WG52</accession>
<dbReference type="SUPFAM" id="SSF51658">
    <property type="entry name" value="Xylose isomerase-like"/>
    <property type="match status" value="1"/>
</dbReference>
<dbReference type="Pfam" id="PF01261">
    <property type="entry name" value="AP_endonuc_2"/>
    <property type="match status" value="1"/>
</dbReference>
<reference evidence="2 3" key="1">
    <citation type="submission" date="2016-09" db="EMBL/GenBank/DDBJ databases">
        <title>Bacillus aquimaris SAMM genome sequence reveals colonization and biosurfactant production capacities.</title>
        <authorList>
            <person name="Waghmode S.R."/>
            <person name="Suryavanshi M.V."/>
        </authorList>
    </citation>
    <scope>NUCLEOTIDE SEQUENCE [LARGE SCALE GENOMIC DNA]</scope>
    <source>
        <strain evidence="2 3">SAMM</strain>
    </source>
</reference>